<dbReference type="EC" id="1.4.1.13" evidence="3"/>
<dbReference type="RefSeq" id="WP_249243154.1">
    <property type="nucleotide sequence ID" value="NZ_CP096649.1"/>
</dbReference>
<evidence type="ECO:0000259" key="1">
    <source>
        <dbReference type="Pfam" id="PF07992"/>
    </source>
</evidence>
<feature type="domain" description="FAD/NAD(P)-binding" evidence="1">
    <location>
        <begin position="139"/>
        <end position="444"/>
    </location>
</feature>
<protein>
    <submittedName>
        <fullName evidence="3">NADPH-dependent glutamate synthase</fullName>
        <ecNumber evidence="3">1.4.1.13</ecNumber>
    </submittedName>
</protein>
<dbReference type="EMBL" id="CP096649">
    <property type="protein sequence ID" value="UQK59809.1"/>
    <property type="molecule type" value="Genomic_DNA"/>
</dbReference>
<dbReference type="InterPro" id="IPR009051">
    <property type="entry name" value="Helical_ferredxn"/>
</dbReference>
<dbReference type="SUPFAM" id="SSF46548">
    <property type="entry name" value="alpha-helical ferredoxin"/>
    <property type="match status" value="1"/>
</dbReference>
<keyword evidence="4" id="KW-1185">Reference proteome</keyword>
<organism evidence="3 4">
    <name type="scientific">Fenollaria massiliensis</name>
    <dbReference type="NCBI Taxonomy" id="938288"/>
    <lineage>
        <taxon>Bacteria</taxon>
        <taxon>Bacillati</taxon>
        <taxon>Bacillota</taxon>
        <taxon>Clostridia</taxon>
        <taxon>Eubacteriales</taxon>
        <taxon>Fenollaria</taxon>
    </lineage>
</organism>
<feature type="domain" description="Dihydroprymidine dehydrogenase" evidence="2">
    <location>
        <begin position="17"/>
        <end position="127"/>
    </location>
</feature>
<dbReference type="InterPro" id="IPR023753">
    <property type="entry name" value="FAD/NAD-binding_dom"/>
</dbReference>
<evidence type="ECO:0000259" key="2">
    <source>
        <dbReference type="Pfam" id="PF14691"/>
    </source>
</evidence>
<gene>
    <name evidence="3" type="primary">gltA</name>
    <name evidence="3" type="ORF">M1R53_03955</name>
</gene>
<evidence type="ECO:0000313" key="4">
    <source>
        <dbReference type="Proteomes" id="UP000831151"/>
    </source>
</evidence>
<dbReference type="PANTHER" id="PTHR42783:SF3">
    <property type="entry name" value="GLUTAMATE SYNTHASE [NADPH] SMALL CHAIN-RELATED"/>
    <property type="match status" value="1"/>
</dbReference>
<name>A0A9E7DKY8_9FIRM</name>
<dbReference type="Gene3D" id="1.10.1060.10">
    <property type="entry name" value="Alpha-helical ferredoxin"/>
    <property type="match status" value="1"/>
</dbReference>
<reference evidence="3" key="1">
    <citation type="submission" date="2022-04" db="EMBL/GenBank/DDBJ databases">
        <title>Complete genome sequences of Ezakiella coagulans and Fenollaria massiliensis.</title>
        <authorList>
            <person name="France M.T."/>
            <person name="Clifford J."/>
            <person name="Narina S."/>
            <person name="Rutt L."/>
            <person name="Ravel J."/>
        </authorList>
    </citation>
    <scope>NUCLEOTIDE SEQUENCE</scope>
    <source>
        <strain evidence="3">C0061C2</strain>
    </source>
</reference>
<dbReference type="InterPro" id="IPR036188">
    <property type="entry name" value="FAD/NAD-bd_sf"/>
</dbReference>
<keyword evidence="3" id="KW-0560">Oxidoreductase</keyword>
<dbReference type="GO" id="GO:0004355">
    <property type="term" value="F:glutamate synthase (NADPH) activity"/>
    <property type="evidence" value="ECO:0007669"/>
    <property type="project" value="UniProtKB-EC"/>
</dbReference>
<dbReference type="PANTHER" id="PTHR42783">
    <property type="entry name" value="GLUTAMATE SYNTHASE [NADPH] SMALL CHAIN"/>
    <property type="match status" value="1"/>
</dbReference>
<dbReference type="Gene3D" id="3.50.50.60">
    <property type="entry name" value="FAD/NAD(P)-binding domain"/>
    <property type="match status" value="2"/>
</dbReference>
<dbReference type="KEGG" id="fms:M1R53_03955"/>
<proteinExistence type="predicted"/>
<dbReference type="AlphaFoldDB" id="A0A9E7DKY8"/>
<dbReference type="SUPFAM" id="SSF51971">
    <property type="entry name" value="Nucleotide-binding domain"/>
    <property type="match status" value="1"/>
</dbReference>
<dbReference type="InterPro" id="IPR006004">
    <property type="entry name" value="SudA-like"/>
</dbReference>
<dbReference type="Pfam" id="PF07992">
    <property type="entry name" value="Pyr_redox_2"/>
    <property type="match status" value="1"/>
</dbReference>
<dbReference type="GO" id="GO:0051536">
    <property type="term" value="F:iron-sulfur cluster binding"/>
    <property type="evidence" value="ECO:0007669"/>
    <property type="project" value="InterPro"/>
</dbReference>
<dbReference type="NCBIfam" id="TIGR01316">
    <property type="entry name" value="gltA"/>
    <property type="match status" value="1"/>
</dbReference>
<dbReference type="InterPro" id="IPR028261">
    <property type="entry name" value="DPD_II"/>
</dbReference>
<dbReference type="PRINTS" id="PR00419">
    <property type="entry name" value="ADXRDTASE"/>
</dbReference>
<dbReference type="Proteomes" id="UP000831151">
    <property type="component" value="Chromosome"/>
</dbReference>
<dbReference type="Pfam" id="PF14691">
    <property type="entry name" value="Fer4_20"/>
    <property type="match status" value="1"/>
</dbReference>
<evidence type="ECO:0000313" key="3">
    <source>
        <dbReference type="EMBL" id="UQK59809.1"/>
    </source>
</evidence>
<accession>A0A9E7DKY8</accession>
<sequence length="457" mass="50048">MDRFKRTEIKYQDPNERINNFNEVCYGYTEEECIIEAKRCLQCKNPQCVKMCPVNIDIPAFIHKLADNNPKESAEELFKYTTLPAVCGRVCPQESQCEMTCILGRKGEPIAIGKLERYAGDYALKNGIRLTKNAKNNGKKVAVVGSGPSGITCSADLAKLGYDVTMLESLHEAGGVLTYGIPEFRLPKDAVVKREIENIKSLGVKIKLNTIVGRTVTVDELLDEYDAVFIGTGAGLPVFMNIPGENYNGVFSANEYLTRTNLMKAYLEDTATPIRVGVNTVVVGAGNVAMDAARTARRFGSNVTVVYRREDKDMPARREEIENAKEEGINFMFLTNPVEILADENGDVNKVRCIKMELGEPDASGRQRPVKIEGSEFEIEADVVIMALGTRPNPLIKETSTGIKFNEKGGIIVNEGEKTSRDYVYAGGDVVTGSATVIEAMGAGKKAAKAIDEALSK</sequence>